<evidence type="ECO:0000313" key="2">
    <source>
        <dbReference type="EMBL" id="MBN3578870.1"/>
    </source>
</evidence>
<accession>A0ABS3A4D4</accession>
<organism evidence="2 3">
    <name type="scientific">Vibrio neptunius</name>
    <dbReference type="NCBI Taxonomy" id="170651"/>
    <lineage>
        <taxon>Bacteria</taxon>
        <taxon>Pseudomonadati</taxon>
        <taxon>Pseudomonadota</taxon>
        <taxon>Gammaproteobacteria</taxon>
        <taxon>Vibrionales</taxon>
        <taxon>Vibrionaceae</taxon>
        <taxon>Vibrio</taxon>
    </lineage>
</organism>
<keyword evidence="2" id="KW-0548">Nucleotidyltransferase</keyword>
<name>A0ABS3A4D4_9VIBR</name>
<keyword evidence="3" id="KW-1185">Reference proteome</keyword>
<comment type="caution">
    <text evidence="2">The sequence shown here is derived from an EMBL/GenBank/DDBJ whole genome shotgun (WGS) entry which is preliminary data.</text>
</comment>
<reference evidence="2 3" key="1">
    <citation type="submission" date="2021-02" db="EMBL/GenBank/DDBJ databases">
        <title>Draft Genome Sequences of 5 Vibrio neptunius Strains Isolated From of Bivalve Hatcheries.</title>
        <authorList>
            <person name="Galvis F."/>
            <person name="Barja J.L."/>
            <person name="Lemos M.L."/>
            <person name="Balado M."/>
        </authorList>
    </citation>
    <scope>NUCLEOTIDE SEQUENCE [LARGE SCALE GENOMIC DNA]</scope>
    <source>
        <strain evidence="2 3">PP-145.98</strain>
    </source>
</reference>
<feature type="domain" description="Reverse transcriptase" evidence="1">
    <location>
        <begin position="1"/>
        <end position="254"/>
    </location>
</feature>
<keyword evidence="2" id="KW-0808">Transferase</keyword>
<dbReference type="RefSeq" id="WP_206370936.1">
    <property type="nucleotide sequence ID" value="NZ_CAWPTM010000083.1"/>
</dbReference>
<dbReference type="EMBL" id="JAFHLB010000018">
    <property type="protein sequence ID" value="MBN3578870.1"/>
    <property type="molecule type" value="Genomic_DNA"/>
</dbReference>
<evidence type="ECO:0000313" key="3">
    <source>
        <dbReference type="Proteomes" id="UP000779070"/>
    </source>
</evidence>
<evidence type="ECO:0000259" key="1">
    <source>
        <dbReference type="PROSITE" id="PS50878"/>
    </source>
</evidence>
<gene>
    <name evidence="2" type="ORF">JYA62_14465</name>
</gene>
<dbReference type="PROSITE" id="PS50878">
    <property type="entry name" value="RT_POL"/>
    <property type="match status" value="1"/>
</dbReference>
<dbReference type="InterPro" id="IPR000477">
    <property type="entry name" value="RT_dom"/>
</dbReference>
<protein>
    <submittedName>
        <fullName evidence="2">RNA-directed DNA polymerase</fullName>
    </submittedName>
</protein>
<dbReference type="NCBIfam" id="NF041747">
    <property type="entry name" value="Drt3a"/>
    <property type="match status" value="1"/>
</dbReference>
<dbReference type="Proteomes" id="UP000779070">
    <property type="component" value="Unassembled WGS sequence"/>
</dbReference>
<dbReference type="GO" id="GO:0003964">
    <property type="term" value="F:RNA-directed DNA polymerase activity"/>
    <property type="evidence" value="ECO:0007669"/>
    <property type="project" value="UniProtKB-KW"/>
</dbReference>
<sequence length="411" mass="48726">MLDQSISEKNIKTISSNIWHKWNPSKSFDVFFDEMYTRLEAKLEREKYLFSTFKCFKLMGKDTYDFCSSEDEIVCKKLNDNIRRLFKINAGDRHAIVKQVISLLSDTQPIKVLRLDIKEFYETVDRDKVLEYVINEWLLSHQNRCVLKCWDDSLKSIGVTGLPRGMSLSSTLSEIRIRPFDREVRKLENVYYYARFVDDIIIMFTGDSKQIMSDLEDILKRNSPELSFNDKTKLIDLNCKNKPRSTLDYLGYQIITSSNVNKRNKNQKREVIVKISDKKIGKIKYRVRRSFSSYVRTRNFRLLLARLEFLTGNQYIIGDIERTRLKSGIYYNYPLINDSSQVKELDKYYQKLINTKKGSVAKAINYIDNYDKKAHGNRLVKVKKLSFYFGFSKRVMNSFNRKDCRNIKRCW</sequence>
<keyword evidence="2" id="KW-0695">RNA-directed DNA polymerase</keyword>
<dbReference type="Pfam" id="PF00078">
    <property type="entry name" value="RVT_1"/>
    <property type="match status" value="1"/>
</dbReference>
<dbReference type="CDD" id="cd01646">
    <property type="entry name" value="RT_Bac_retron_I"/>
    <property type="match status" value="1"/>
</dbReference>
<proteinExistence type="predicted"/>